<dbReference type="PANTHER" id="PTHR30047:SF7">
    <property type="entry name" value="HIGH-AFFINITY CHOLINE TRANSPORT PROTEIN"/>
    <property type="match status" value="1"/>
</dbReference>
<keyword evidence="5 7" id="KW-1133">Transmembrane helix</keyword>
<dbReference type="GO" id="GO:0005886">
    <property type="term" value="C:plasma membrane"/>
    <property type="evidence" value="ECO:0007669"/>
    <property type="project" value="UniProtKB-SubCell"/>
</dbReference>
<keyword evidence="2" id="KW-0813">Transport</keyword>
<evidence type="ECO:0000256" key="4">
    <source>
        <dbReference type="ARBA" id="ARBA00022692"/>
    </source>
</evidence>
<comment type="caution">
    <text evidence="8">The sequence shown here is derived from an EMBL/GenBank/DDBJ whole genome shotgun (WGS) entry which is preliminary data.</text>
</comment>
<evidence type="ECO:0000313" key="8">
    <source>
        <dbReference type="EMBL" id="GAA0682104.1"/>
    </source>
</evidence>
<dbReference type="EMBL" id="BAAADV010000008">
    <property type="protein sequence ID" value="GAA0682104.1"/>
    <property type="molecule type" value="Genomic_DNA"/>
</dbReference>
<keyword evidence="3" id="KW-1003">Cell membrane</keyword>
<evidence type="ECO:0000256" key="7">
    <source>
        <dbReference type="SAM" id="Phobius"/>
    </source>
</evidence>
<keyword evidence="6 7" id="KW-0472">Membrane</keyword>
<name>A0AAV3TDK8_9EURY</name>
<feature type="transmembrane region" description="Helical" evidence="7">
    <location>
        <begin position="407"/>
        <end position="428"/>
    </location>
</feature>
<evidence type="ECO:0000256" key="6">
    <source>
        <dbReference type="ARBA" id="ARBA00023136"/>
    </source>
</evidence>
<keyword evidence="4 7" id="KW-0812">Transmembrane</keyword>
<gene>
    <name evidence="8" type="primary">betL</name>
    <name evidence="8" type="ORF">GCM10009020_34070</name>
</gene>
<sequence length="468" mass="50514">MLGPWGNIKLGSPDEEPDLSYAGYLVMIFTAGLSSGGLEYWGPVEPLVHYQTAPPFFGSNVGTWAGMTNALQYAIFHYGTSAWSVYLVFGIAVSYFAYRKDMPFRPAVILAPFVGTDNVDGWLGKTVDTLAVVVSVSGITISFGLGVNQFLAGLSYNWGVHVGTLGEVLFILLITVVFLLSVTAGIQEGIQRFANLNVIVLLVLMAVALVFGPMSFLLNVGTQAIKGYMTDFVGMSLYFTPAATSWYGSWTVFFWAWWLTFAPMVGVFMARISRGRTLRQLVFAGMLGSFALTVPWYVATGGSALWLQTTGQADLLGVYSEVGLAGVSFALFDQLLPFANLFSAILLLLVLSFLITTLDSATFSFSMIANKGEPSPSTLNRITWGIVLAALTIALSLAGGISVLRSFTVLAGIPAAGLCLIALVGMIIQLERHAPVLLEETDDMDDKMISSVRSRLPNRITEQQPTDD</sequence>
<evidence type="ECO:0000256" key="1">
    <source>
        <dbReference type="ARBA" id="ARBA00004651"/>
    </source>
</evidence>
<protein>
    <submittedName>
        <fullName evidence="8">BCCT family glycine betaine transporter BetL</fullName>
    </submittedName>
</protein>
<dbReference type="Pfam" id="PF02028">
    <property type="entry name" value="BCCT"/>
    <property type="match status" value="1"/>
</dbReference>
<evidence type="ECO:0000256" key="2">
    <source>
        <dbReference type="ARBA" id="ARBA00022448"/>
    </source>
</evidence>
<comment type="subcellular location">
    <subcellularLocation>
        <location evidence="1">Cell membrane</location>
        <topology evidence="1">Multi-pass membrane protein</topology>
    </subcellularLocation>
</comment>
<evidence type="ECO:0000313" key="9">
    <source>
        <dbReference type="Proteomes" id="UP001500420"/>
    </source>
</evidence>
<reference evidence="8 9" key="1">
    <citation type="journal article" date="2019" name="Int. J. Syst. Evol. Microbiol.">
        <title>The Global Catalogue of Microorganisms (GCM) 10K type strain sequencing project: providing services to taxonomists for standard genome sequencing and annotation.</title>
        <authorList>
            <consortium name="The Broad Institute Genomics Platform"/>
            <consortium name="The Broad Institute Genome Sequencing Center for Infectious Disease"/>
            <person name="Wu L."/>
            <person name="Ma J."/>
        </authorList>
    </citation>
    <scope>NUCLEOTIDE SEQUENCE [LARGE SCALE GENOMIC DNA]</scope>
    <source>
        <strain evidence="8 9">JCM 16328</strain>
    </source>
</reference>
<dbReference type="GO" id="GO:0022857">
    <property type="term" value="F:transmembrane transporter activity"/>
    <property type="evidence" value="ECO:0007669"/>
    <property type="project" value="InterPro"/>
</dbReference>
<accession>A0AAV3TDK8</accession>
<dbReference type="PANTHER" id="PTHR30047">
    <property type="entry name" value="HIGH-AFFINITY CHOLINE TRANSPORT PROTEIN-RELATED"/>
    <property type="match status" value="1"/>
</dbReference>
<feature type="transmembrane region" description="Helical" evidence="7">
    <location>
        <begin position="338"/>
        <end position="361"/>
    </location>
</feature>
<feature type="transmembrane region" description="Helical" evidence="7">
    <location>
        <begin position="168"/>
        <end position="186"/>
    </location>
</feature>
<feature type="transmembrane region" description="Helical" evidence="7">
    <location>
        <begin position="130"/>
        <end position="156"/>
    </location>
</feature>
<feature type="transmembrane region" description="Helical" evidence="7">
    <location>
        <begin position="75"/>
        <end position="98"/>
    </location>
</feature>
<evidence type="ECO:0000256" key="3">
    <source>
        <dbReference type="ARBA" id="ARBA00022475"/>
    </source>
</evidence>
<feature type="transmembrane region" description="Helical" evidence="7">
    <location>
        <begin position="281"/>
        <end position="299"/>
    </location>
</feature>
<keyword evidence="9" id="KW-1185">Reference proteome</keyword>
<proteinExistence type="predicted"/>
<dbReference type="PROSITE" id="PS01303">
    <property type="entry name" value="BCCT"/>
    <property type="match status" value="1"/>
</dbReference>
<evidence type="ECO:0000256" key="5">
    <source>
        <dbReference type="ARBA" id="ARBA00022989"/>
    </source>
</evidence>
<dbReference type="InterPro" id="IPR018093">
    <property type="entry name" value="BCCT_CS"/>
</dbReference>
<dbReference type="Proteomes" id="UP001500420">
    <property type="component" value="Unassembled WGS sequence"/>
</dbReference>
<feature type="transmembrane region" description="Helical" evidence="7">
    <location>
        <begin position="21"/>
        <end position="41"/>
    </location>
</feature>
<dbReference type="InterPro" id="IPR000060">
    <property type="entry name" value="BCCT_transptr"/>
</dbReference>
<feature type="transmembrane region" description="Helical" evidence="7">
    <location>
        <begin position="382"/>
        <end position="401"/>
    </location>
</feature>
<feature type="transmembrane region" description="Helical" evidence="7">
    <location>
        <begin position="245"/>
        <end position="269"/>
    </location>
</feature>
<feature type="transmembrane region" description="Helical" evidence="7">
    <location>
        <begin position="198"/>
        <end position="225"/>
    </location>
</feature>
<dbReference type="AlphaFoldDB" id="A0AAV3TDK8"/>
<organism evidence="8 9">
    <name type="scientific">Natronoarchaeum mannanilyticum</name>
    <dbReference type="NCBI Taxonomy" id="926360"/>
    <lineage>
        <taxon>Archaea</taxon>
        <taxon>Methanobacteriati</taxon>
        <taxon>Methanobacteriota</taxon>
        <taxon>Stenosarchaea group</taxon>
        <taxon>Halobacteria</taxon>
        <taxon>Halobacteriales</taxon>
        <taxon>Natronoarchaeaceae</taxon>
    </lineage>
</organism>